<name>A0A538UBE9_UNCEI</name>
<dbReference type="GO" id="GO:0030288">
    <property type="term" value="C:outer membrane-bounded periplasmic space"/>
    <property type="evidence" value="ECO:0007669"/>
    <property type="project" value="TreeGrafter"/>
</dbReference>
<evidence type="ECO:0000313" key="5">
    <source>
        <dbReference type="EMBL" id="TMQ73228.1"/>
    </source>
</evidence>
<dbReference type="GO" id="GO:0008955">
    <property type="term" value="F:peptidoglycan glycosyltransferase activity"/>
    <property type="evidence" value="ECO:0007669"/>
    <property type="project" value="TreeGrafter"/>
</dbReference>
<feature type="compositionally biased region" description="Basic residues" evidence="2">
    <location>
        <begin position="910"/>
        <end position="919"/>
    </location>
</feature>
<evidence type="ECO:0000259" key="4">
    <source>
        <dbReference type="Pfam" id="PF00912"/>
    </source>
</evidence>
<dbReference type="AlphaFoldDB" id="A0A538UBE9"/>
<feature type="compositionally biased region" description="Basic residues" evidence="2">
    <location>
        <begin position="928"/>
        <end position="944"/>
    </location>
</feature>
<feature type="region of interest" description="Disordered" evidence="2">
    <location>
        <begin position="817"/>
        <end position="983"/>
    </location>
</feature>
<dbReference type="EMBL" id="VBPA01000016">
    <property type="protein sequence ID" value="TMQ73228.1"/>
    <property type="molecule type" value="Genomic_DNA"/>
</dbReference>
<evidence type="ECO:0000313" key="6">
    <source>
        <dbReference type="Proteomes" id="UP000319836"/>
    </source>
</evidence>
<dbReference type="GO" id="GO:0009252">
    <property type="term" value="P:peptidoglycan biosynthetic process"/>
    <property type="evidence" value="ECO:0007669"/>
    <property type="project" value="TreeGrafter"/>
</dbReference>
<gene>
    <name evidence="5" type="ORF">E6K80_00735</name>
</gene>
<keyword evidence="3" id="KW-0812">Transmembrane</keyword>
<keyword evidence="3" id="KW-0472">Membrane</keyword>
<keyword evidence="3" id="KW-1133">Transmembrane helix</keyword>
<evidence type="ECO:0000256" key="2">
    <source>
        <dbReference type="SAM" id="MobiDB-lite"/>
    </source>
</evidence>
<protein>
    <recommendedName>
        <fullName evidence="4">Glycosyl transferase family 51 domain-containing protein</fullName>
    </recommendedName>
</protein>
<feature type="compositionally biased region" description="Basic and acidic residues" evidence="2">
    <location>
        <begin position="853"/>
        <end position="877"/>
    </location>
</feature>
<dbReference type="InterPro" id="IPR036950">
    <property type="entry name" value="PBP_transglycosylase"/>
</dbReference>
<keyword evidence="1" id="KW-0808">Transferase</keyword>
<accession>A0A538UBE9</accession>
<sequence>MFHRTTEPHESLRQRLLRVFPMASSRVLRAVPVASARVLRAVPEASSRVLKSVPYTSSQALLQRARVFGRSTVELGRSTIEPHWRDGVERLERRWRRLRERVEARGRRWAIVALFFLVPVGLLWLEVQTSLIESGLFSSLAQRLDYRVAQAPSSKIAFPSGSSSGPFDTQRGYSEIPRFAHALRDHGFRIAEQSRFSDGLMWVSRLGVPLPGRYKPLAGLVIDDARSDTLYDATRGHRVFARYEDIPPVVTHSLLYLENRQLVDGGSSLRNPALDWGRLAKASLLWTGRQLGLPLRIEGGSTLAVQLQKYRHSSNGRTHSPGEKLRQIAAASLNAYRDGPNTDQARHQVVLDYINTLPLAATPEYGEVSGLMDGLRVWFGLQPEAVWRAMERGTAEERARAYAPVLALLCAGQAPTYYLRHDHAALERRMRAYTRLFEVAGVIDPKLAHTMRATPLDFASRPLKPGAPFVAARKSADAIRRDLSTMLGVPNSYDLNRLDLQVQTTFDNALQSSALQLFHQLGDSAFVAAHGLRGQHMLATGDPSRIAYSLLLFESEPGGDHACAHIDNLKSAFDLNTGAKLELGSTAKLRTLTHYLEIVYGLHGELRALPTDRLAETAGGRARHQRGHAPRSFPGSEVLGVAVGDLLDRRRRAPLPQLRQGRRSSQAVDPRRLRAFDEPGVRAPAARRGALSRGAAVLRHRLRAERSRQFRAQADAGHRLRAGVAAHPVARLPPRSRSHARQALRARALLASHVQARSGSVLRLEPRHVRGRAGALARAALRGPRHGHRAVARARVRQPALHAARLCIPDRHASSRAVVSGRAAPRSGGDVGQPMGAQRRHARAVRAMALRAETLRRPEPSHPSADRERSLRLDRRRLAPRRIPVQEARALVGDHARRLGRPPPGTRQAGGRHRRRRRRAPADGHRATGVRRGHAVPHRARGRGASRGARAPGGGGAHAARGDDGRGRAWNRATPGRRVHRGR</sequence>
<dbReference type="Pfam" id="PF00912">
    <property type="entry name" value="Transgly"/>
    <property type="match status" value="1"/>
</dbReference>
<feature type="transmembrane region" description="Helical" evidence="3">
    <location>
        <begin position="106"/>
        <end position="125"/>
    </location>
</feature>
<dbReference type="PANTHER" id="PTHR32282:SF24">
    <property type="entry name" value="GLYCOSYL TRANSFERASE FAMILY 51 DOMAIN-CONTAINING PROTEIN"/>
    <property type="match status" value="1"/>
</dbReference>
<evidence type="ECO:0000256" key="1">
    <source>
        <dbReference type="ARBA" id="ARBA00022679"/>
    </source>
</evidence>
<dbReference type="InterPro" id="IPR001264">
    <property type="entry name" value="Glyco_trans_51"/>
</dbReference>
<dbReference type="PANTHER" id="PTHR32282">
    <property type="entry name" value="BINDING PROTEIN TRANSPEPTIDASE, PUTATIVE-RELATED"/>
    <property type="match status" value="1"/>
</dbReference>
<evidence type="ECO:0000256" key="3">
    <source>
        <dbReference type="SAM" id="Phobius"/>
    </source>
</evidence>
<feature type="domain" description="Glycosyl transferase family 51" evidence="4">
    <location>
        <begin position="235"/>
        <end position="385"/>
    </location>
</feature>
<feature type="compositionally biased region" description="Low complexity" evidence="2">
    <location>
        <begin position="817"/>
        <end position="827"/>
    </location>
</feature>
<dbReference type="InterPro" id="IPR050396">
    <property type="entry name" value="Glycosyltr_51/Transpeptidase"/>
</dbReference>
<organism evidence="5 6">
    <name type="scientific">Eiseniibacteriota bacterium</name>
    <dbReference type="NCBI Taxonomy" id="2212470"/>
    <lineage>
        <taxon>Bacteria</taxon>
        <taxon>Candidatus Eiseniibacteriota</taxon>
    </lineage>
</organism>
<reference evidence="5 6" key="1">
    <citation type="journal article" date="2019" name="Nat. Microbiol.">
        <title>Mediterranean grassland soil C-N compound turnover is dependent on rainfall and depth, and is mediated by genomically divergent microorganisms.</title>
        <authorList>
            <person name="Diamond S."/>
            <person name="Andeer P.F."/>
            <person name="Li Z."/>
            <person name="Crits-Christoph A."/>
            <person name="Burstein D."/>
            <person name="Anantharaman K."/>
            <person name="Lane K.R."/>
            <person name="Thomas B.C."/>
            <person name="Pan C."/>
            <person name="Northen T.R."/>
            <person name="Banfield J.F."/>
        </authorList>
    </citation>
    <scope>NUCLEOTIDE SEQUENCE [LARGE SCALE GENOMIC DNA]</scope>
    <source>
        <strain evidence="5">WS_10</strain>
    </source>
</reference>
<comment type="caution">
    <text evidence="5">The sequence shown here is derived from an EMBL/GenBank/DDBJ whole genome shotgun (WGS) entry which is preliminary data.</text>
</comment>
<proteinExistence type="predicted"/>
<dbReference type="Proteomes" id="UP000319836">
    <property type="component" value="Unassembled WGS sequence"/>
</dbReference>
<dbReference type="Gene3D" id="1.10.3810.10">
    <property type="entry name" value="Biosynthetic peptidoglycan transglycosylase-like"/>
    <property type="match status" value="1"/>
</dbReference>